<keyword evidence="2" id="KW-1133">Transmembrane helix</keyword>
<keyword evidence="5" id="KW-1185">Reference proteome</keyword>
<feature type="transmembrane region" description="Helical" evidence="2">
    <location>
        <begin position="121"/>
        <end position="142"/>
    </location>
</feature>
<evidence type="ECO:0000256" key="1">
    <source>
        <dbReference type="SAM" id="MobiDB-lite"/>
    </source>
</evidence>
<keyword evidence="2" id="KW-0812">Transmembrane</keyword>
<dbReference type="Pfam" id="PF03478">
    <property type="entry name" value="Beta-prop_KIB1-4"/>
    <property type="match status" value="1"/>
</dbReference>
<feature type="compositionally biased region" description="Basic residues" evidence="1">
    <location>
        <begin position="1"/>
        <end position="13"/>
    </location>
</feature>
<organism evidence="4 5">
    <name type="scientific">Striga hermonthica</name>
    <name type="common">Purple witchweed</name>
    <name type="synonym">Buchnera hermonthica</name>
    <dbReference type="NCBI Taxonomy" id="68872"/>
    <lineage>
        <taxon>Eukaryota</taxon>
        <taxon>Viridiplantae</taxon>
        <taxon>Streptophyta</taxon>
        <taxon>Embryophyta</taxon>
        <taxon>Tracheophyta</taxon>
        <taxon>Spermatophyta</taxon>
        <taxon>Magnoliopsida</taxon>
        <taxon>eudicotyledons</taxon>
        <taxon>Gunneridae</taxon>
        <taxon>Pentapetalae</taxon>
        <taxon>asterids</taxon>
        <taxon>lamiids</taxon>
        <taxon>Lamiales</taxon>
        <taxon>Orobanchaceae</taxon>
        <taxon>Buchnereae</taxon>
        <taxon>Striga</taxon>
    </lineage>
</organism>
<keyword evidence="2" id="KW-0472">Membrane</keyword>
<dbReference type="AlphaFoldDB" id="A0A9N7MQH7"/>
<feature type="region of interest" description="Disordered" evidence="1">
    <location>
        <begin position="1"/>
        <end position="36"/>
    </location>
</feature>
<feature type="compositionally biased region" description="Basic and acidic residues" evidence="1">
    <location>
        <begin position="23"/>
        <end position="36"/>
    </location>
</feature>
<comment type="caution">
    <text evidence="4">The sequence shown here is derived from an EMBL/GenBank/DDBJ whole genome shotgun (WGS) entry which is preliminary data.</text>
</comment>
<proteinExistence type="predicted"/>
<dbReference type="PANTHER" id="PTHR33127:SF69">
    <property type="entry name" value="OS09G0340800 PROTEIN"/>
    <property type="match status" value="1"/>
</dbReference>
<protein>
    <recommendedName>
        <fullName evidence="3">KIB1-4 beta-propeller domain-containing protein</fullName>
    </recommendedName>
</protein>
<evidence type="ECO:0000256" key="2">
    <source>
        <dbReference type="SAM" id="Phobius"/>
    </source>
</evidence>
<evidence type="ECO:0000313" key="4">
    <source>
        <dbReference type="EMBL" id="CAA0811262.1"/>
    </source>
</evidence>
<gene>
    <name evidence="4" type="ORF">SHERM_12469</name>
</gene>
<evidence type="ECO:0000313" key="5">
    <source>
        <dbReference type="Proteomes" id="UP001153555"/>
    </source>
</evidence>
<dbReference type="Proteomes" id="UP001153555">
    <property type="component" value="Unassembled WGS sequence"/>
</dbReference>
<evidence type="ECO:0000259" key="3">
    <source>
        <dbReference type="Pfam" id="PF03478"/>
    </source>
</evidence>
<reference evidence="4" key="1">
    <citation type="submission" date="2019-12" db="EMBL/GenBank/DDBJ databases">
        <authorList>
            <person name="Scholes J."/>
        </authorList>
    </citation>
    <scope>NUCLEOTIDE SEQUENCE</scope>
</reference>
<feature type="domain" description="KIB1-4 beta-propeller" evidence="3">
    <location>
        <begin position="121"/>
        <end position="300"/>
    </location>
</feature>
<dbReference type="OrthoDB" id="1264317at2759"/>
<dbReference type="PANTHER" id="PTHR33127">
    <property type="entry name" value="TRANSMEMBRANE PROTEIN"/>
    <property type="match status" value="1"/>
</dbReference>
<dbReference type="EMBL" id="CACSLK010008332">
    <property type="protein sequence ID" value="CAA0811262.1"/>
    <property type="molecule type" value="Genomic_DNA"/>
</dbReference>
<sequence>MGQKKMKTKKQKKSPQEKIATGRGEEERPKFPIADDKDWRRRQIIRTNMSKTGGITKSWVVSSPSCKLNQPPHRQTCPQLALIGIPFKIRDTGMFRYSNCGTRSDYSVPLRRALTSGKTTMVVIGVASPAFAYVTMYGYGYYGSYSHCMWKTSDCRVIEPFSATNRQYMEFTNFIGLKGKFYAISRQGSLAMLEDSDGLGDYEITRLGINRAVPSKPCRHFREYLVRCERKIFLVLLLSMTSVNVVDDVEVFRLDESRLCWKKVERLPDDAVFFVQDKFCLGISASLLGCKSGSNCVYFRYARAETWFCFDMKTRSISTTAGPVMDRPMD</sequence>
<name>A0A9N7MQH7_STRHE</name>
<accession>A0A9N7MQH7</accession>
<dbReference type="InterPro" id="IPR005174">
    <property type="entry name" value="KIB1-4_b-propeller"/>
</dbReference>